<gene>
    <name evidence="7" type="primary">meaB</name>
    <name evidence="7" type="ORF">JFN91_14040</name>
</gene>
<name>A0ABS0YGB6_9BACT</name>
<dbReference type="InterPro" id="IPR052040">
    <property type="entry name" value="GTPase/Isobutyryl-CoA_mutase"/>
</dbReference>
<dbReference type="InterPro" id="IPR027417">
    <property type="entry name" value="P-loop_NTPase"/>
</dbReference>
<keyword evidence="4" id="KW-0342">GTP-binding</keyword>
<evidence type="ECO:0000256" key="4">
    <source>
        <dbReference type="ARBA" id="ARBA00023134"/>
    </source>
</evidence>
<dbReference type="EMBL" id="JAEMHL010000007">
    <property type="protein sequence ID" value="MBJ6751336.1"/>
    <property type="molecule type" value="Genomic_DNA"/>
</dbReference>
<reference evidence="7 8" key="1">
    <citation type="submission" date="2020-12" db="EMBL/GenBank/DDBJ databases">
        <title>Geomonas sp. Red421, isolated from paddy soil.</title>
        <authorList>
            <person name="Xu Z."/>
            <person name="Zhang Z."/>
            <person name="Masuda Y."/>
            <person name="Itoh H."/>
            <person name="Senoo K."/>
        </authorList>
    </citation>
    <scope>NUCLEOTIDE SEQUENCE [LARGE SCALE GENOMIC DNA]</scope>
    <source>
        <strain evidence="7 8">Red421</strain>
    </source>
</reference>
<dbReference type="InterPro" id="IPR003593">
    <property type="entry name" value="AAA+_ATPase"/>
</dbReference>
<evidence type="ECO:0000256" key="1">
    <source>
        <dbReference type="ARBA" id="ARBA00009625"/>
    </source>
</evidence>
<accession>A0ABS0YGB6</accession>
<feature type="domain" description="AAA+ ATPase" evidence="6">
    <location>
        <begin position="42"/>
        <end position="186"/>
    </location>
</feature>
<comment type="caution">
    <text evidence="7">The sequence shown here is derived from an EMBL/GenBank/DDBJ whole genome shotgun (WGS) entry which is preliminary data.</text>
</comment>
<keyword evidence="3" id="KW-0378">Hydrolase</keyword>
<keyword evidence="8" id="KW-1185">Reference proteome</keyword>
<dbReference type="SMART" id="SM00382">
    <property type="entry name" value="AAA"/>
    <property type="match status" value="1"/>
</dbReference>
<evidence type="ECO:0000256" key="2">
    <source>
        <dbReference type="ARBA" id="ARBA00022741"/>
    </source>
</evidence>
<proteinExistence type="inferred from homology"/>
<keyword evidence="5" id="KW-0143">Chaperone</keyword>
<dbReference type="PANTHER" id="PTHR43087:SF1">
    <property type="entry name" value="LAO_AO TRANSPORT SYSTEM ATPASE"/>
    <property type="match status" value="1"/>
</dbReference>
<dbReference type="SUPFAM" id="SSF52540">
    <property type="entry name" value="P-loop containing nucleoside triphosphate hydrolases"/>
    <property type="match status" value="1"/>
</dbReference>
<evidence type="ECO:0000256" key="3">
    <source>
        <dbReference type="ARBA" id="ARBA00022801"/>
    </source>
</evidence>
<evidence type="ECO:0000256" key="5">
    <source>
        <dbReference type="ARBA" id="ARBA00023186"/>
    </source>
</evidence>
<protein>
    <submittedName>
        <fullName evidence="7">Methylmalonyl Co-A mutase-associated GTPase MeaB</fullName>
    </submittedName>
</protein>
<organism evidence="7 8">
    <name type="scientific">Geomonas anaerohicana</name>
    <dbReference type="NCBI Taxonomy" id="2798583"/>
    <lineage>
        <taxon>Bacteria</taxon>
        <taxon>Pseudomonadati</taxon>
        <taxon>Thermodesulfobacteriota</taxon>
        <taxon>Desulfuromonadia</taxon>
        <taxon>Geobacterales</taxon>
        <taxon>Geobacteraceae</taxon>
        <taxon>Geomonas</taxon>
    </lineage>
</organism>
<dbReference type="PANTHER" id="PTHR43087">
    <property type="entry name" value="LYSINE/ARGININE/ORNITHINE TRANSPORT SYSTEM KINASE"/>
    <property type="match status" value="1"/>
</dbReference>
<dbReference type="CDD" id="cd03114">
    <property type="entry name" value="MMAA-like"/>
    <property type="match status" value="1"/>
</dbReference>
<evidence type="ECO:0000259" key="6">
    <source>
        <dbReference type="SMART" id="SM00382"/>
    </source>
</evidence>
<evidence type="ECO:0000313" key="7">
    <source>
        <dbReference type="EMBL" id="MBJ6751336.1"/>
    </source>
</evidence>
<dbReference type="Gene3D" id="3.40.50.300">
    <property type="entry name" value="P-loop containing nucleotide triphosphate hydrolases"/>
    <property type="match status" value="1"/>
</dbReference>
<dbReference type="NCBIfam" id="TIGR00750">
    <property type="entry name" value="lao"/>
    <property type="match status" value="1"/>
</dbReference>
<dbReference type="InterPro" id="IPR005129">
    <property type="entry name" value="GTPase_ArgK"/>
</dbReference>
<evidence type="ECO:0000313" key="8">
    <source>
        <dbReference type="Proteomes" id="UP000614714"/>
    </source>
</evidence>
<dbReference type="Pfam" id="PF03308">
    <property type="entry name" value="MeaB"/>
    <property type="match status" value="1"/>
</dbReference>
<keyword evidence="2" id="KW-0547">Nucleotide-binding</keyword>
<dbReference type="RefSeq" id="WP_199389813.1">
    <property type="nucleotide sequence ID" value="NZ_JAEMHL010000007.1"/>
</dbReference>
<comment type="similarity">
    <text evidence="1">Belongs to the SIMIBI class G3E GTPase family. ArgK/MeaB subfamily.</text>
</comment>
<sequence length="314" mass="33914">MTLAERVLDGDIRAAARLMRDIDDRFKSAIEELKTLYPHTGNAYIIGITGPPGAGKSTLVDQIVSAYRKKDLLVGVVAIDPTSPFSGGAILGDRIRMNRHADDAGVFIRSLATRGALGGLSRSTTDVVNVMDAMGMDVIVIETVGVGQDEVDIVSTAHTTVVVMVPGLGDDIQAIKAGILEIGDVFVVNKADRDGAERTARELTTMLEMKHPDADGWAPRVLQTEGARGVGIEELVQEFDAHHIYLKESGALQRLIEERNAKLFADTLREELFETVFGAIKGNGKYDEIVAGMRDKSMDPYSAVQEVMAGRAFS</sequence>
<dbReference type="Proteomes" id="UP000614714">
    <property type="component" value="Unassembled WGS sequence"/>
</dbReference>